<protein>
    <submittedName>
        <fullName evidence="2">Uncharacterized protein</fullName>
    </submittedName>
</protein>
<reference evidence="2" key="1">
    <citation type="submission" date="2022-11" db="UniProtKB">
        <authorList>
            <consortium name="WormBaseParasite"/>
        </authorList>
    </citation>
    <scope>IDENTIFICATION</scope>
</reference>
<name>A0A914R7T6_PAREQ</name>
<dbReference type="WBParaSite" id="PEQ_0000251601-mRNA-1">
    <property type="protein sequence ID" value="PEQ_0000251601-mRNA-1"/>
    <property type="gene ID" value="PEQ_0000251601"/>
</dbReference>
<evidence type="ECO:0000313" key="1">
    <source>
        <dbReference type="Proteomes" id="UP000887564"/>
    </source>
</evidence>
<sequence>MLCVQLQEQAFLSTMTFYFIAIKDIFIRLQTM</sequence>
<proteinExistence type="predicted"/>
<organism evidence="1 2">
    <name type="scientific">Parascaris equorum</name>
    <name type="common">Equine roundworm</name>
    <dbReference type="NCBI Taxonomy" id="6256"/>
    <lineage>
        <taxon>Eukaryota</taxon>
        <taxon>Metazoa</taxon>
        <taxon>Ecdysozoa</taxon>
        <taxon>Nematoda</taxon>
        <taxon>Chromadorea</taxon>
        <taxon>Rhabditida</taxon>
        <taxon>Spirurina</taxon>
        <taxon>Ascaridomorpha</taxon>
        <taxon>Ascaridoidea</taxon>
        <taxon>Ascarididae</taxon>
        <taxon>Parascaris</taxon>
    </lineage>
</organism>
<keyword evidence="1" id="KW-1185">Reference proteome</keyword>
<dbReference type="Proteomes" id="UP000887564">
    <property type="component" value="Unplaced"/>
</dbReference>
<accession>A0A914R7T6</accession>
<dbReference type="AlphaFoldDB" id="A0A914R7T6"/>
<evidence type="ECO:0000313" key="2">
    <source>
        <dbReference type="WBParaSite" id="PEQ_0000251601-mRNA-1"/>
    </source>
</evidence>